<proteinExistence type="predicted"/>
<feature type="compositionally biased region" description="Basic and acidic residues" evidence="1">
    <location>
        <begin position="96"/>
        <end position="105"/>
    </location>
</feature>
<evidence type="ECO:0000256" key="1">
    <source>
        <dbReference type="SAM" id="MobiDB-lite"/>
    </source>
</evidence>
<accession>A0AA88NWA0</accession>
<name>A0AA88NWA0_TACVA</name>
<dbReference type="EMBL" id="JAVHJS010000002">
    <property type="protein sequence ID" value="KAK2866158.1"/>
    <property type="molecule type" value="Genomic_DNA"/>
</dbReference>
<dbReference type="Proteomes" id="UP001187315">
    <property type="component" value="Unassembled WGS sequence"/>
</dbReference>
<dbReference type="AlphaFoldDB" id="A0AA88NWA0"/>
<keyword evidence="3" id="KW-1185">Reference proteome</keyword>
<gene>
    <name evidence="2" type="ORF">Q7C36_002214</name>
</gene>
<feature type="region of interest" description="Disordered" evidence="1">
    <location>
        <begin position="96"/>
        <end position="115"/>
    </location>
</feature>
<feature type="compositionally biased region" description="Polar residues" evidence="1">
    <location>
        <begin position="106"/>
        <end position="115"/>
    </location>
</feature>
<evidence type="ECO:0000313" key="2">
    <source>
        <dbReference type="EMBL" id="KAK2866158.1"/>
    </source>
</evidence>
<comment type="caution">
    <text evidence="2">The sequence shown here is derived from an EMBL/GenBank/DDBJ whole genome shotgun (WGS) entry which is preliminary data.</text>
</comment>
<reference evidence="2" key="1">
    <citation type="submission" date="2023-08" db="EMBL/GenBank/DDBJ databases">
        <title>Pelteobagrus vachellii genome.</title>
        <authorList>
            <person name="Liu H."/>
        </authorList>
    </citation>
    <scope>NUCLEOTIDE SEQUENCE</scope>
    <source>
        <strain evidence="2">PRFRI_2022a</strain>
        <tissue evidence="2">Muscle</tissue>
    </source>
</reference>
<evidence type="ECO:0000313" key="3">
    <source>
        <dbReference type="Proteomes" id="UP001187315"/>
    </source>
</evidence>
<sequence>MAHSLDTDSFNVEGGMLNSSFGRGRFSGDCVSTPGVGKGSGERTPGLCSTRIIGQTPEQLRSDPLSVNSDLNDVALHDLVTHIAQEVGRTIISAQSERRVGERETSSAQTHSLSAGQSFSEIPSLNLTGVKLVMQSEVKEPPLFRGDGTDKFNVHEWGELMDTFLRKRAKDIVRITLRSNTSLRPSENPKVIFDILKQHFSEARFSYMPLADFYSTVPVAGENPVEYWVHLNKAADWTASEVQEHLDRYQLEQKEQSVVRSKHDITARNATAHTQSLREGNATTGDFPVNYSNTLCNF</sequence>
<protein>
    <submittedName>
        <fullName evidence="2">Uncharacterized protein</fullName>
    </submittedName>
</protein>
<organism evidence="2 3">
    <name type="scientific">Tachysurus vachellii</name>
    <name type="common">Darkbarbel catfish</name>
    <name type="synonym">Pelteobagrus vachellii</name>
    <dbReference type="NCBI Taxonomy" id="175792"/>
    <lineage>
        <taxon>Eukaryota</taxon>
        <taxon>Metazoa</taxon>
        <taxon>Chordata</taxon>
        <taxon>Craniata</taxon>
        <taxon>Vertebrata</taxon>
        <taxon>Euteleostomi</taxon>
        <taxon>Actinopterygii</taxon>
        <taxon>Neopterygii</taxon>
        <taxon>Teleostei</taxon>
        <taxon>Ostariophysi</taxon>
        <taxon>Siluriformes</taxon>
        <taxon>Bagridae</taxon>
        <taxon>Tachysurus</taxon>
    </lineage>
</organism>